<dbReference type="Pfam" id="PF00072">
    <property type="entry name" value="Response_reg"/>
    <property type="match status" value="1"/>
</dbReference>
<organism evidence="3 4">
    <name type="scientific">Colocasia esculenta</name>
    <name type="common">Wild taro</name>
    <name type="synonym">Arum esculentum</name>
    <dbReference type="NCBI Taxonomy" id="4460"/>
    <lineage>
        <taxon>Eukaryota</taxon>
        <taxon>Viridiplantae</taxon>
        <taxon>Streptophyta</taxon>
        <taxon>Embryophyta</taxon>
        <taxon>Tracheophyta</taxon>
        <taxon>Spermatophyta</taxon>
        <taxon>Magnoliopsida</taxon>
        <taxon>Liliopsida</taxon>
        <taxon>Araceae</taxon>
        <taxon>Aroideae</taxon>
        <taxon>Colocasieae</taxon>
        <taxon>Colocasia</taxon>
    </lineage>
</organism>
<dbReference type="AlphaFoldDB" id="A0A843WYY7"/>
<dbReference type="Proteomes" id="UP000652761">
    <property type="component" value="Unassembled WGS sequence"/>
</dbReference>
<evidence type="ECO:0000256" key="1">
    <source>
        <dbReference type="PROSITE-ProRule" id="PRU00169"/>
    </source>
</evidence>
<dbReference type="PROSITE" id="PS50110">
    <property type="entry name" value="RESPONSE_REGULATORY"/>
    <property type="match status" value="1"/>
</dbReference>
<dbReference type="EMBL" id="NMUH01004705">
    <property type="protein sequence ID" value="MQM10561.1"/>
    <property type="molecule type" value="Genomic_DNA"/>
</dbReference>
<feature type="modified residue" description="4-aspartylphosphate" evidence="1">
    <location>
        <position position="90"/>
    </location>
</feature>
<dbReference type="SUPFAM" id="SSF52172">
    <property type="entry name" value="CheY-like"/>
    <property type="match status" value="1"/>
</dbReference>
<dbReference type="InterPro" id="IPR011006">
    <property type="entry name" value="CheY-like_superfamily"/>
</dbReference>
<dbReference type="GO" id="GO:0000160">
    <property type="term" value="P:phosphorelay signal transduction system"/>
    <property type="evidence" value="ECO:0007669"/>
    <property type="project" value="InterPro"/>
</dbReference>
<evidence type="ECO:0000259" key="2">
    <source>
        <dbReference type="PROSITE" id="PS50110"/>
    </source>
</evidence>
<keyword evidence="1" id="KW-0597">Phosphoprotein</keyword>
<dbReference type="CDD" id="cd17546">
    <property type="entry name" value="REC_hyHK_CKI1_RcsC-like"/>
    <property type="match status" value="1"/>
</dbReference>
<name>A0A843WYY7_COLES</name>
<dbReference type="PANTHER" id="PTHR43228:SF1">
    <property type="entry name" value="TWO-COMPONENT RESPONSE REGULATOR ARR22"/>
    <property type="match status" value="1"/>
</dbReference>
<reference evidence="3" key="1">
    <citation type="submission" date="2017-07" db="EMBL/GenBank/DDBJ databases">
        <title>Taro Niue Genome Assembly and Annotation.</title>
        <authorList>
            <person name="Atibalentja N."/>
            <person name="Keating K."/>
            <person name="Fields C.J."/>
        </authorList>
    </citation>
    <scope>NUCLEOTIDE SEQUENCE</scope>
    <source>
        <strain evidence="3">Niue_2</strain>
        <tissue evidence="3">Leaf</tissue>
    </source>
</reference>
<dbReference type="PANTHER" id="PTHR43228">
    <property type="entry name" value="TWO-COMPONENT RESPONSE REGULATOR"/>
    <property type="match status" value="1"/>
</dbReference>
<proteinExistence type="predicted"/>
<dbReference type="InterPro" id="IPR052048">
    <property type="entry name" value="ST_Response_Regulator"/>
</dbReference>
<comment type="caution">
    <text evidence="3">The sequence shown here is derived from an EMBL/GenBank/DDBJ whole genome shotgun (WGS) entry which is preliminary data.</text>
</comment>
<evidence type="ECO:0000313" key="4">
    <source>
        <dbReference type="Proteomes" id="UP000652761"/>
    </source>
</evidence>
<accession>A0A843WYY7</accession>
<dbReference type="InterPro" id="IPR001789">
    <property type="entry name" value="Sig_transdc_resp-reg_receiver"/>
</dbReference>
<sequence length="119" mass="12714">MHAILEIQSMFQLKRSSSKRGLKGGSSSSSTYGGPTFQAKALVVDDNPVNRKVLGKSLENLGVETREAKNGLEAIDLFFSTPTFDIIFMDRDMPIMDGLEAGLWGALGGLGVAASFSDV</sequence>
<evidence type="ECO:0000313" key="3">
    <source>
        <dbReference type="EMBL" id="MQM10561.1"/>
    </source>
</evidence>
<protein>
    <recommendedName>
        <fullName evidence="2">Response regulatory domain-containing protein</fullName>
    </recommendedName>
</protein>
<dbReference type="Gene3D" id="3.40.50.2300">
    <property type="match status" value="1"/>
</dbReference>
<keyword evidence="4" id="KW-1185">Reference proteome</keyword>
<gene>
    <name evidence="3" type="ORF">Taro_043455</name>
</gene>
<feature type="domain" description="Response regulatory" evidence="2">
    <location>
        <begin position="40"/>
        <end position="119"/>
    </location>
</feature>
<dbReference type="OrthoDB" id="21225at2759"/>